<keyword evidence="2" id="KW-1185">Reference proteome</keyword>
<evidence type="ECO:0000313" key="1">
    <source>
        <dbReference type="EMBL" id="RDX76405.1"/>
    </source>
</evidence>
<dbReference type="OrthoDB" id="1747743at2759"/>
<name>A0A371FDR3_MUCPR</name>
<dbReference type="Proteomes" id="UP000257109">
    <property type="component" value="Unassembled WGS sequence"/>
</dbReference>
<reference evidence="1" key="1">
    <citation type="submission" date="2018-05" db="EMBL/GenBank/DDBJ databases">
        <title>Draft genome of Mucuna pruriens seed.</title>
        <authorList>
            <person name="Nnadi N.E."/>
            <person name="Vos R."/>
            <person name="Hasami M.H."/>
            <person name="Devisetty U.K."/>
            <person name="Aguiy J.C."/>
        </authorList>
    </citation>
    <scope>NUCLEOTIDE SEQUENCE [LARGE SCALE GENOMIC DNA]</scope>
    <source>
        <strain evidence="1">JCA_2017</strain>
    </source>
</reference>
<accession>A0A371FDR3</accession>
<dbReference type="PANTHER" id="PTHR35046">
    <property type="entry name" value="ZINC KNUCKLE (CCHC-TYPE) FAMILY PROTEIN"/>
    <property type="match status" value="1"/>
</dbReference>
<dbReference type="AlphaFoldDB" id="A0A371FDR3"/>
<proteinExistence type="predicted"/>
<feature type="non-terminal residue" evidence="1">
    <location>
        <position position="1"/>
    </location>
</feature>
<gene>
    <name evidence="1" type="ORF">CR513_43609</name>
</gene>
<comment type="caution">
    <text evidence="1">The sequence shown here is derived from an EMBL/GenBank/DDBJ whole genome shotgun (WGS) entry which is preliminary data.</text>
</comment>
<dbReference type="EMBL" id="QJKJ01009517">
    <property type="protein sequence ID" value="RDX76405.1"/>
    <property type="molecule type" value="Genomic_DNA"/>
</dbReference>
<evidence type="ECO:0000313" key="2">
    <source>
        <dbReference type="Proteomes" id="UP000257109"/>
    </source>
</evidence>
<dbReference type="PANTHER" id="PTHR35046:SF9">
    <property type="entry name" value="RNA-DIRECTED DNA POLYMERASE"/>
    <property type="match status" value="1"/>
</dbReference>
<organism evidence="1 2">
    <name type="scientific">Mucuna pruriens</name>
    <name type="common">Velvet bean</name>
    <name type="synonym">Dolichos pruriens</name>
    <dbReference type="NCBI Taxonomy" id="157652"/>
    <lineage>
        <taxon>Eukaryota</taxon>
        <taxon>Viridiplantae</taxon>
        <taxon>Streptophyta</taxon>
        <taxon>Embryophyta</taxon>
        <taxon>Tracheophyta</taxon>
        <taxon>Spermatophyta</taxon>
        <taxon>Magnoliopsida</taxon>
        <taxon>eudicotyledons</taxon>
        <taxon>Gunneridae</taxon>
        <taxon>Pentapetalae</taxon>
        <taxon>rosids</taxon>
        <taxon>fabids</taxon>
        <taxon>Fabales</taxon>
        <taxon>Fabaceae</taxon>
        <taxon>Papilionoideae</taxon>
        <taxon>50 kb inversion clade</taxon>
        <taxon>NPAAA clade</taxon>
        <taxon>indigoferoid/millettioid clade</taxon>
        <taxon>Phaseoleae</taxon>
        <taxon>Mucuna</taxon>
    </lineage>
</organism>
<protein>
    <submittedName>
        <fullName evidence="1">Uncharacterized protein</fullName>
    </submittedName>
</protein>
<sequence>MLPCYRTTVFNHIDGGNNVNIASSRLVEKLKLSTLAHPKPYKLIKQVSLAFSLGKYEDEVICDVVSMKAIHILLGKS</sequence>